<dbReference type="Gene3D" id="3.40.1410.10">
    <property type="entry name" value="Chorismate lyase-like"/>
    <property type="match status" value="1"/>
</dbReference>
<dbReference type="Pfam" id="PF00392">
    <property type="entry name" value="GntR"/>
    <property type="match status" value="1"/>
</dbReference>
<dbReference type="Pfam" id="PF07702">
    <property type="entry name" value="UTRA"/>
    <property type="match status" value="1"/>
</dbReference>
<dbReference type="InterPro" id="IPR036388">
    <property type="entry name" value="WH-like_DNA-bd_sf"/>
</dbReference>
<dbReference type="CDD" id="cd07377">
    <property type="entry name" value="WHTH_GntR"/>
    <property type="match status" value="1"/>
</dbReference>
<dbReference type="InterPro" id="IPR028978">
    <property type="entry name" value="Chorismate_lyase_/UTRA_dom_sf"/>
</dbReference>
<keyword evidence="1" id="KW-0805">Transcription regulation</keyword>
<dbReference type="PRINTS" id="PR00035">
    <property type="entry name" value="HTHGNTR"/>
</dbReference>
<dbReference type="SUPFAM" id="SSF64288">
    <property type="entry name" value="Chorismate lyase-like"/>
    <property type="match status" value="1"/>
</dbReference>
<evidence type="ECO:0000259" key="4">
    <source>
        <dbReference type="PROSITE" id="PS50949"/>
    </source>
</evidence>
<gene>
    <name evidence="5" type="ORF">GCM10022402_22110</name>
</gene>
<comment type="caution">
    <text evidence="5">The sequence shown here is derived from an EMBL/GenBank/DDBJ whole genome shotgun (WGS) entry which is preliminary data.</text>
</comment>
<dbReference type="Proteomes" id="UP001500908">
    <property type="component" value="Unassembled WGS sequence"/>
</dbReference>
<evidence type="ECO:0000256" key="3">
    <source>
        <dbReference type="ARBA" id="ARBA00023163"/>
    </source>
</evidence>
<dbReference type="InterPro" id="IPR036390">
    <property type="entry name" value="WH_DNA-bd_sf"/>
</dbReference>
<reference evidence="6" key="1">
    <citation type="journal article" date="2019" name="Int. J. Syst. Evol. Microbiol.">
        <title>The Global Catalogue of Microorganisms (GCM) 10K type strain sequencing project: providing services to taxonomists for standard genome sequencing and annotation.</title>
        <authorList>
            <consortium name="The Broad Institute Genomics Platform"/>
            <consortium name="The Broad Institute Genome Sequencing Center for Infectious Disease"/>
            <person name="Wu L."/>
            <person name="Ma J."/>
        </authorList>
    </citation>
    <scope>NUCLEOTIDE SEQUENCE [LARGE SCALE GENOMIC DNA]</scope>
    <source>
        <strain evidence="6">JCM 17137</strain>
    </source>
</reference>
<dbReference type="RefSeq" id="WP_344970536.1">
    <property type="nucleotide sequence ID" value="NZ_BAABDD010000008.1"/>
</dbReference>
<protein>
    <recommendedName>
        <fullName evidence="4">HTH gntR-type domain-containing protein</fullName>
    </recommendedName>
</protein>
<feature type="domain" description="HTH gntR-type" evidence="4">
    <location>
        <begin position="2"/>
        <end position="70"/>
    </location>
</feature>
<dbReference type="EMBL" id="BAABDD010000008">
    <property type="protein sequence ID" value="GAA3741941.1"/>
    <property type="molecule type" value="Genomic_DNA"/>
</dbReference>
<dbReference type="PANTHER" id="PTHR44846">
    <property type="entry name" value="MANNOSYL-D-GLYCERATE TRANSPORT/METABOLISM SYSTEM REPRESSOR MNGR-RELATED"/>
    <property type="match status" value="1"/>
</dbReference>
<keyword evidence="3" id="KW-0804">Transcription</keyword>
<dbReference type="InterPro" id="IPR011663">
    <property type="entry name" value="UTRA"/>
</dbReference>
<proteinExistence type="predicted"/>
<organism evidence="5 6">
    <name type="scientific">Salinactinospora qingdaonensis</name>
    <dbReference type="NCBI Taxonomy" id="702744"/>
    <lineage>
        <taxon>Bacteria</taxon>
        <taxon>Bacillati</taxon>
        <taxon>Actinomycetota</taxon>
        <taxon>Actinomycetes</taxon>
        <taxon>Streptosporangiales</taxon>
        <taxon>Nocardiopsidaceae</taxon>
        <taxon>Salinactinospora</taxon>
    </lineage>
</organism>
<evidence type="ECO:0000256" key="2">
    <source>
        <dbReference type="ARBA" id="ARBA00023125"/>
    </source>
</evidence>
<evidence type="ECO:0000313" key="5">
    <source>
        <dbReference type="EMBL" id="GAA3741941.1"/>
    </source>
</evidence>
<dbReference type="PANTHER" id="PTHR44846:SF17">
    <property type="entry name" value="GNTR-FAMILY TRANSCRIPTIONAL REGULATOR"/>
    <property type="match status" value="1"/>
</dbReference>
<dbReference type="SMART" id="SM00345">
    <property type="entry name" value="HTH_GNTR"/>
    <property type="match status" value="1"/>
</dbReference>
<name>A0ABP7FK34_9ACTN</name>
<keyword evidence="2" id="KW-0238">DNA-binding</keyword>
<evidence type="ECO:0000256" key="1">
    <source>
        <dbReference type="ARBA" id="ARBA00023015"/>
    </source>
</evidence>
<dbReference type="InterPro" id="IPR000524">
    <property type="entry name" value="Tscrpt_reg_HTH_GntR"/>
</dbReference>
<dbReference type="SUPFAM" id="SSF46785">
    <property type="entry name" value="Winged helix' DNA-binding domain"/>
    <property type="match status" value="1"/>
</dbReference>
<sequence length="265" mass="29334">MAARHVEIAQDLLEDIENGILSPGTLLPTEDELVERYAASRNTVRRALERLANMGRIDTKQGSGSIVREYKPITHLAASIPGAQAQGRWSEYVTRLSQSDSANPQQRLKVSLEAATGVTAHLLHLDPSETEGFMVIRRCDRFVDGRLWERQVSHYPADLAMDTELMRPDYIERGTLAVLAELGYPQTGSWDVVGARMPSPKDAALFGLGPGIPLLVHERVAYAGTRPIRFTKTYIPADGHQLLYAEGDVSPEHLRAASDVNIFEH</sequence>
<keyword evidence="6" id="KW-1185">Reference proteome</keyword>
<dbReference type="Gene3D" id="1.10.10.10">
    <property type="entry name" value="Winged helix-like DNA-binding domain superfamily/Winged helix DNA-binding domain"/>
    <property type="match status" value="1"/>
</dbReference>
<dbReference type="SMART" id="SM00866">
    <property type="entry name" value="UTRA"/>
    <property type="match status" value="1"/>
</dbReference>
<evidence type="ECO:0000313" key="6">
    <source>
        <dbReference type="Proteomes" id="UP001500908"/>
    </source>
</evidence>
<dbReference type="PROSITE" id="PS50949">
    <property type="entry name" value="HTH_GNTR"/>
    <property type="match status" value="1"/>
</dbReference>
<accession>A0ABP7FK34</accession>
<dbReference type="InterPro" id="IPR050679">
    <property type="entry name" value="Bact_HTH_transcr_reg"/>
</dbReference>